<name>A0A2T3FLE0_9FIRM</name>
<evidence type="ECO:0000256" key="3">
    <source>
        <dbReference type="ARBA" id="ARBA00022598"/>
    </source>
</evidence>
<dbReference type="InterPro" id="IPR004101">
    <property type="entry name" value="Mur_ligase_C"/>
</dbReference>
<dbReference type="EMBL" id="PYLP01000025">
    <property type="protein sequence ID" value="PST36072.1"/>
    <property type="molecule type" value="Genomic_DNA"/>
</dbReference>
<dbReference type="InterPro" id="IPR036615">
    <property type="entry name" value="Mur_ligase_C_dom_sf"/>
</dbReference>
<comment type="catalytic activity">
    <reaction evidence="9">
        <text>(6S)-5,6,7,8-tetrahydrofolyl-(gamma-L-Glu)(n) + L-glutamate + ATP = (6S)-5,6,7,8-tetrahydrofolyl-(gamma-L-Glu)(n+1) + ADP + phosphate + H(+)</text>
        <dbReference type="Rhea" id="RHEA:10580"/>
        <dbReference type="Rhea" id="RHEA-COMP:14738"/>
        <dbReference type="Rhea" id="RHEA-COMP:14740"/>
        <dbReference type="ChEBI" id="CHEBI:15378"/>
        <dbReference type="ChEBI" id="CHEBI:29985"/>
        <dbReference type="ChEBI" id="CHEBI:30616"/>
        <dbReference type="ChEBI" id="CHEBI:43474"/>
        <dbReference type="ChEBI" id="CHEBI:141005"/>
        <dbReference type="ChEBI" id="CHEBI:456216"/>
        <dbReference type="EC" id="6.3.2.17"/>
    </reaction>
</comment>
<dbReference type="NCBIfam" id="TIGR01499">
    <property type="entry name" value="folC"/>
    <property type="match status" value="1"/>
</dbReference>
<dbReference type="InterPro" id="IPR018109">
    <property type="entry name" value="Folylpolyglutamate_synth_CS"/>
</dbReference>
<dbReference type="SUPFAM" id="SSF53244">
    <property type="entry name" value="MurD-like peptide ligases, peptide-binding domain"/>
    <property type="match status" value="1"/>
</dbReference>
<evidence type="ECO:0000259" key="10">
    <source>
        <dbReference type="Pfam" id="PF02875"/>
    </source>
</evidence>
<dbReference type="Pfam" id="PF02875">
    <property type="entry name" value="Mur_ligase_C"/>
    <property type="match status" value="1"/>
</dbReference>
<dbReference type="EC" id="6.3.2.17" evidence="2"/>
<comment type="similarity">
    <text evidence="1">Belongs to the folylpolyglutamate synthase family.</text>
</comment>
<feature type="domain" description="Mur ligase C-terminal" evidence="10">
    <location>
        <begin position="377"/>
        <end position="473"/>
    </location>
</feature>
<sequence length="501" mass="58533">MAIKLLNEKRINELIQFINKEEITKEYLKQNHKIIYINEEQEINGIIIFDAFKNEIELCLGNEETKQRLINVIKKIAFKDITYQNKTITIPTKQQFKHYEEVYTFIQQQKDRVYSLDNFKKYMQEFFNIQHVLKCIHVCGTNGKGSTVNYMKEVLKKQGYQVGTFTSPALISRLDVVRINDQWIDEQFIVDVANRYVDTWLEYEISLFEIEVFISILYFIYQGVDYAIYEVGLGGQLDATNIILPMVCVNTNIGLDHMDYLGDSYESIAGAKAGIIKDHVDFITGEHKQECLDIFRDTCEKHQSHLIRLDRIHDLQDGENVKYTYKDYNIVLNTPALYQIENSALALETLLYLKKHQFIELDNSSIIDGLFEAKWAGRFEIISEKPLIILDGAHNREGVDELYRSARKLHNLKIIFSALKDKDTDYMIERLLDLTYDITVCEFKHPRSQSAKLLAGDYPVKIEPDFRKALDDIYLQEGTFLITGSLYFISEVRKYLLQKNS</sequence>
<dbReference type="PANTHER" id="PTHR11136">
    <property type="entry name" value="FOLYLPOLYGLUTAMATE SYNTHASE-RELATED"/>
    <property type="match status" value="1"/>
</dbReference>
<dbReference type="RefSeq" id="WP_106988793.1">
    <property type="nucleotide sequence ID" value="NZ_PYLP01000025.1"/>
</dbReference>
<keyword evidence="4" id="KW-0479">Metal-binding</keyword>
<dbReference type="Proteomes" id="UP000241201">
    <property type="component" value="Unassembled WGS sequence"/>
</dbReference>
<evidence type="ECO:0000256" key="5">
    <source>
        <dbReference type="ARBA" id="ARBA00022741"/>
    </source>
</evidence>
<dbReference type="InterPro" id="IPR013221">
    <property type="entry name" value="Mur_ligase_cen"/>
</dbReference>
<dbReference type="GO" id="GO:0004326">
    <property type="term" value="F:tetrahydrofolylpolyglutamate synthase activity"/>
    <property type="evidence" value="ECO:0007669"/>
    <property type="project" value="UniProtKB-EC"/>
</dbReference>
<dbReference type="GO" id="GO:0005737">
    <property type="term" value="C:cytoplasm"/>
    <property type="evidence" value="ECO:0007669"/>
    <property type="project" value="TreeGrafter"/>
</dbReference>
<evidence type="ECO:0000256" key="6">
    <source>
        <dbReference type="ARBA" id="ARBA00022840"/>
    </source>
</evidence>
<dbReference type="AlphaFoldDB" id="A0A2T3FLE0"/>
<dbReference type="GeneID" id="77471837"/>
<dbReference type="Pfam" id="PF08245">
    <property type="entry name" value="Mur_ligase_M"/>
    <property type="match status" value="1"/>
</dbReference>
<dbReference type="PROSITE" id="PS01012">
    <property type="entry name" value="FOLYLPOLYGLU_SYNT_2"/>
    <property type="match status" value="1"/>
</dbReference>
<dbReference type="GO" id="GO:0005524">
    <property type="term" value="F:ATP binding"/>
    <property type="evidence" value="ECO:0007669"/>
    <property type="project" value="UniProtKB-KW"/>
</dbReference>
<gene>
    <name evidence="12" type="ORF">C7U55_12165</name>
</gene>
<evidence type="ECO:0000256" key="9">
    <source>
        <dbReference type="ARBA" id="ARBA00047493"/>
    </source>
</evidence>
<keyword evidence="13" id="KW-1185">Reference proteome</keyword>
<keyword evidence="3" id="KW-0436">Ligase</keyword>
<proteinExistence type="inferred from homology"/>
<evidence type="ECO:0000313" key="12">
    <source>
        <dbReference type="EMBL" id="PST36072.1"/>
    </source>
</evidence>
<dbReference type="GO" id="GO:0008841">
    <property type="term" value="F:dihydrofolate synthase activity"/>
    <property type="evidence" value="ECO:0007669"/>
    <property type="project" value="TreeGrafter"/>
</dbReference>
<evidence type="ECO:0000256" key="7">
    <source>
        <dbReference type="ARBA" id="ARBA00022842"/>
    </source>
</evidence>
<reference evidence="13" key="1">
    <citation type="submission" date="2018-03" db="EMBL/GenBank/DDBJ databases">
        <title>Lachnoclostridium SNUG30370 gen.nov., sp.nov., isolated from human faeces.</title>
        <authorList>
            <person name="Seo B."/>
            <person name="Jeon K."/>
            <person name="Ko G."/>
        </authorList>
    </citation>
    <scope>NUCLEOTIDE SEQUENCE [LARGE SCALE GENOMIC DNA]</scope>
    <source>
        <strain evidence="13">SNUG30370</strain>
    </source>
</reference>
<evidence type="ECO:0000256" key="1">
    <source>
        <dbReference type="ARBA" id="ARBA00008276"/>
    </source>
</evidence>
<protein>
    <recommendedName>
        <fullName evidence="2">tetrahydrofolate synthase</fullName>
        <ecNumber evidence="2">6.3.2.17</ecNumber>
    </recommendedName>
    <alternativeName>
        <fullName evidence="8">Tetrahydrofolylpolyglutamate synthase</fullName>
    </alternativeName>
</protein>
<evidence type="ECO:0000313" key="13">
    <source>
        <dbReference type="Proteomes" id="UP000241201"/>
    </source>
</evidence>
<feature type="domain" description="Mur ligase central" evidence="11">
    <location>
        <begin position="138"/>
        <end position="347"/>
    </location>
</feature>
<keyword evidence="7" id="KW-0460">Magnesium</keyword>
<evidence type="ECO:0000256" key="8">
    <source>
        <dbReference type="ARBA" id="ARBA00030592"/>
    </source>
</evidence>
<evidence type="ECO:0000256" key="2">
    <source>
        <dbReference type="ARBA" id="ARBA00013025"/>
    </source>
</evidence>
<evidence type="ECO:0000256" key="4">
    <source>
        <dbReference type="ARBA" id="ARBA00022723"/>
    </source>
</evidence>
<organism evidence="12 13">
    <name type="scientific">Faecalibacillus faecis</name>
    <dbReference type="NCBI Taxonomy" id="1982628"/>
    <lineage>
        <taxon>Bacteria</taxon>
        <taxon>Bacillati</taxon>
        <taxon>Bacillota</taxon>
        <taxon>Erysipelotrichia</taxon>
        <taxon>Erysipelotrichales</taxon>
        <taxon>Coprobacillaceae</taxon>
        <taxon>Faecalibacillus</taxon>
    </lineage>
</organism>
<dbReference type="GO" id="GO:0046872">
    <property type="term" value="F:metal ion binding"/>
    <property type="evidence" value="ECO:0007669"/>
    <property type="project" value="UniProtKB-KW"/>
</dbReference>
<keyword evidence="6" id="KW-0067">ATP-binding</keyword>
<dbReference type="InterPro" id="IPR001645">
    <property type="entry name" value="Folylpolyglutamate_synth"/>
</dbReference>
<dbReference type="PANTHER" id="PTHR11136:SF0">
    <property type="entry name" value="DIHYDROFOLATE SYNTHETASE-RELATED"/>
    <property type="match status" value="1"/>
</dbReference>
<dbReference type="InterPro" id="IPR036565">
    <property type="entry name" value="Mur-like_cat_sf"/>
</dbReference>
<dbReference type="Gene3D" id="3.90.190.20">
    <property type="entry name" value="Mur ligase, C-terminal domain"/>
    <property type="match status" value="1"/>
</dbReference>
<dbReference type="SUPFAM" id="SSF53623">
    <property type="entry name" value="MurD-like peptide ligases, catalytic domain"/>
    <property type="match status" value="1"/>
</dbReference>
<dbReference type="Gene3D" id="3.40.1190.10">
    <property type="entry name" value="Mur-like, catalytic domain"/>
    <property type="match status" value="1"/>
</dbReference>
<accession>A0A2T3FLE0</accession>
<keyword evidence="5" id="KW-0547">Nucleotide-binding</keyword>
<comment type="caution">
    <text evidence="12">The sequence shown here is derived from an EMBL/GenBank/DDBJ whole genome shotgun (WGS) entry which is preliminary data.</text>
</comment>
<evidence type="ECO:0000259" key="11">
    <source>
        <dbReference type="Pfam" id="PF08245"/>
    </source>
</evidence>